<proteinExistence type="predicted"/>
<dbReference type="InterPro" id="IPR038242">
    <property type="entry name" value="Cmr2_N"/>
</dbReference>
<feature type="domain" description="Cas10/Cmr2 second palm" evidence="4">
    <location>
        <begin position="283"/>
        <end position="398"/>
    </location>
</feature>
<dbReference type="Gene3D" id="3.30.70.270">
    <property type="match status" value="1"/>
</dbReference>
<gene>
    <name evidence="5" type="ORF">NDI38_19375</name>
</gene>
<keyword evidence="2" id="KW-0051">Antiviral defense</keyword>
<dbReference type="InterPro" id="IPR043128">
    <property type="entry name" value="Rev_trsase/Diguanyl_cyclase"/>
</dbReference>
<evidence type="ECO:0000313" key="6">
    <source>
        <dbReference type="Proteomes" id="UP001476950"/>
    </source>
</evidence>
<dbReference type="Pfam" id="PF12469">
    <property type="entry name" value="Cmr2_N"/>
    <property type="match status" value="1"/>
</dbReference>
<evidence type="ECO:0000259" key="3">
    <source>
        <dbReference type="Pfam" id="PF12469"/>
    </source>
</evidence>
<keyword evidence="6" id="KW-1185">Reference proteome</keyword>
<dbReference type="InterPro" id="IPR054767">
    <property type="entry name" value="Cas10-Cmr2_palm2"/>
</dbReference>
<evidence type="ECO:0000256" key="1">
    <source>
        <dbReference type="ARBA" id="ARBA00022741"/>
    </source>
</evidence>
<dbReference type="RefSeq" id="WP_190448595.1">
    <property type="nucleotide sequence ID" value="NZ_JAMPLM010000020.1"/>
</dbReference>
<reference evidence="5 6" key="1">
    <citation type="submission" date="2022-04" db="EMBL/GenBank/DDBJ databases">
        <title>Positive selection, recombination, and allopatry shape intraspecific diversity of widespread and dominant cyanobacteria.</title>
        <authorList>
            <person name="Wei J."/>
            <person name="Shu W."/>
            <person name="Hu C."/>
        </authorList>
    </citation>
    <scope>NUCLEOTIDE SEQUENCE [LARGE SCALE GENOMIC DNA]</scope>
    <source>
        <strain evidence="5 6">AS-A4</strain>
    </source>
</reference>
<evidence type="ECO:0000256" key="2">
    <source>
        <dbReference type="ARBA" id="ARBA00023118"/>
    </source>
</evidence>
<evidence type="ECO:0000259" key="4">
    <source>
        <dbReference type="Pfam" id="PF22335"/>
    </source>
</evidence>
<dbReference type="EMBL" id="JAMPLM010000020">
    <property type="protein sequence ID" value="MEP1060599.1"/>
    <property type="molecule type" value="Genomic_DNA"/>
</dbReference>
<dbReference type="Proteomes" id="UP001476950">
    <property type="component" value="Unassembled WGS sequence"/>
</dbReference>
<feature type="non-terminal residue" evidence="5">
    <location>
        <position position="399"/>
    </location>
</feature>
<dbReference type="Gene3D" id="3.30.70.2220">
    <property type="entry name" value="CRISPR-Cas system, Cmr2 subunit, D1 domain, cysteine cluster"/>
    <property type="match status" value="1"/>
</dbReference>
<feature type="domain" description="CRISPR-associated protein Cmr2 N-terminal" evidence="3">
    <location>
        <begin position="10"/>
        <end position="111"/>
    </location>
</feature>
<dbReference type="InterPro" id="IPR024615">
    <property type="entry name" value="CRISPR-assoc_Cmr2_N"/>
</dbReference>
<keyword evidence="1" id="KW-0547">Nucleotide-binding</keyword>
<sequence length="399" mass="45425">MMPDDVSCYTAITFAPVQGFIEKSRKLRDLYGSSFILSYLARALCDAAHQQLYDRQTNPEPVISPALINLTQGTPNQIIIRGNFPEAVARAVFEKAWTDVVEACRDEIETRLPDFQPYRWQRAWNAWSNHTWEFFWAQTHKNDDALPDRIGDVRRRLNEKKRSRGWSGINWVGESSTLSGADAIAWYGMADKVDPKQLHLSQQTEQISAFCQALSRAFSEAIIAANERLSILELIKRLITLDAIAERLNLQANDRLSVEIPLSFRDINRHRARPEERRWTGWFQGDGDRIGEYLKGLVETGKPEAAALHDFSQAMIDWGGKTLRFSLPKGAGRIIYAGGDDFLGVLYRNYPEPALAARECVEWFDRFPALWQVHGREITVSVGLVWAAPGVPQRDVLQH</sequence>
<protein>
    <submittedName>
        <fullName evidence="5">CRISPR-associated protein Cmr2</fullName>
    </submittedName>
</protein>
<accession>A0ABV0KQR5</accession>
<evidence type="ECO:0000313" key="5">
    <source>
        <dbReference type="EMBL" id="MEP1060599.1"/>
    </source>
</evidence>
<dbReference type="Pfam" id="PF22335">
    <property type="entry name" value="Cas10-Cmr2_palm2"/>
    <property type="match status" value="1"/>
</dbReference>
<comment type="caution">
    <text evidence="5">The sequence shown here is derived from an EMBL/GenBank/DDBJ whole genome shotgun (WGS) entry which is preliminary data.</text>
</comment>
<name>A0ABV0KQR5_9CYAN</name>
<organism evidence="5 6">
    <name type="scientific">Stenomitos frigidus AS-A4</name>
    <dbReference type="NCBI Taxonomy" id="2933935"/>
    <lineage>
        <taxon>Bacteria</taxon>
        <taxon>Bacillati</taxon>
        <taxon>Cyanobacteriota</taxon>
        <taxon>Cyanophyceae</taxon>
        <taxon>Leptolyngbyales</taxon>
        <taxon>Leptolyngbyaceae</taxon>
        <taxon>Stenomitos</taxon>
    </lineage>
</organism>